<accession>A0A9Q3PXS5</accession>
<evidence type="ECO:0000256" key="1">
    <source>
        <dbReference type="SAM" id="MobiDB-lite"/>
    </source>
</evidence>
<name>A0A9Q3PXS5_9BASI</name>
<dbReference type="EMBL" id="AVOT02097711">
    <property type="protein sequence ID" value="MBW0576127.1"/>
    <property type="molecule type" value="Genomic_DNA"/>
</dbReference>
<organism evidence="2 3">
    <name type="scientific">Austropuccinia psidii MF-1</name>
    <dbReference type="NCBI Taxonomy" id="1389203"/>
    <lineage>
        <taxon>Eukaryota</taxon>
        <taxon>Fungi</taxon>
        <taxon>Dikarya</taxon>
        <taxon>Basidiomycota</taxon>
        <taxon>Pucciniomycotina</taxon>
        <taxon>Pucciniomycetes</taxon>
        <taxon>Pucciniales</taxon>
        <taxon>Sphaerophragmiaceae</taxon>
        <taxon>Austropuccinia</taxon>
    </lineage>
</organism>
<comment type="caution">
    <text evidence="2">The sequence shown here is derived from an EMBL/GenBank/DDBJ whole genome shotgun (WGS) entry which is preliminary data.</text>
</comment>
<dbReference type="Proteomes" id="UP000765509">
    <property type="component" value="Unassembled WGS sequence"/>
</dbReference>
<proteinExistence type="predicted"/>
<evidence type="ECO:0000313" key="3">
    <source>
        <dbReference type="Proteomes" id="UP000765509"/>
    </source>
</evidence>
<feature type="region of interest" description="Disordered" evidence="1">
    <location>
        <begin position="1"/>
        <end position="27"/>
    </location>
</feature>
<evidence type="ECO:0000313" key="2">
    <source>
        <dbReference type="EMBL" id="MBW0576127.1"/>
    </source>
</evidence>
<dbReference type="AlphaFoldDB" id="A0A9Q3PXS5"/>
<keyword evidence="3" id="KW-1185">Reference proteome</keyword>
<reference evidence="2" key="1">
    <citation type="submission" date="2021-03" db="EMBL/GenBank/DDBJ databases">
        <title>Draft genome sequence of rust myrtle Austropuccinia psidii MF-1, a brazilian biotype.</title>
        <authorList>
            <person name="Quecine M.C."/>
            <person name="Pachon D.M.R."/>
            <person name="Bonatelli M.L."/>
            <person name="Correr F.H."/>
            <person name="Franceschini L.M."/>
            <person name="Leite T.F."/>
            <person name="Margarido G.R.A."/>
            <person name="Almeida C.A."/>
            <person name="Ferrarezi J.A."/>
            <person name="Labate C.A."/>
        </authorList>
    </citation>
    <scope>NUCLEOTIDE SEQUENCE</scope>
    <source>
        <strain evidence="2">MF-1</strain>
    </source>
</reference>
<protein>
    <submittedName>
        <fullName evidence="2">Uncharacterized protein</fullName>
    </submittedName>
</protein>
<gene>
    <name evidence="2" type="ORF">O181_115842</name>
</gene>
<sequence length="148" mass="16025">MRPKGAKGAVHQPPIPGGSQGGPPEPQILAIHGLWQPPAQVQQAFPSSQGKSFPSFMDPALQETGMGHIWCYIPLYTIFPQKSNGEILKTQLFHLKSCHQPISPFQRKDSSYSSGQCIVESTIQGYQLPGPPGVGVSFKQYSLKGILA</sequence>